<dbReference type="Proteomes" id="UP000323653">
    <property type="component" value="Chromosome"/>
</dbReference>
<dbReference type="RefSeq" id="WP_039454919.1">
    <property type="nucleotide sequence ID" value="NZ_CP043329.1"/>
</dbReference>
<accession>A0A5C0VLC7</accession>
<evidence type="ECO:0000313" key="1">
    <source>
        <dbReference type="EMBL" id="QEK52471.1"/>
    </source>
</evidence>
<keyword evidence="2" id="KW-1185">Reference proteome</keyword>
<proteinExistence type="predicted"/>
<name>A0A5C0VLC7_9SPHI</name>
<dbReference type="SUPFAM" id="SSF63829">
    <property type="entry name" value="Calcium-dependent phosphotriesterase"/>
    <property type="match status" value="1"/>
</dbReference>
<dbReference type="Gene3D" id="2.120.10.30">
    <property type="entry name" value="TolB, C-terminal domain"/>
    <property type="match status" value="1"/>
</dbReference>
<gene>
    <name evidence="1" type="ORF">FYC62_13005</name>
</gene>
<dbReference type="KEGG" id="pej:FYC62_13005"/>
<organism evidence="1 2">
    <name type="scientific">Pedobacter aquae</name>
    <dbReference type="NCBI Taxonomy" id="2605747"/>
    <lineage>
        <taxon>Bacteria</taxon>
        <taxon>Pseudomonadati</taxon>
        <taxon>Bacteroidota</taxon>
        <taxon>Sphingobacteriia</taxon>
        <taxon>Sphingobacteriales</taxon>
        <taxon>Sphingobacteriaceae</taxon>
        <taxon>Pedobacter</taxon>
    </lineage>
</organism>
<sequence>MKNKGLLKLLLLCCCILILGWKSNAQSFKLIKQIDTLAKIARVDNLGNLFLVTPANELMKFNPDGHFLWNYTNNSFGDIDQIDITDPLRVILYYQAYQQVVVLNNNLSEISSYSFNNNPNQQIALVASANNNGFWIYDQLNRELKKLSNNFIDELKSGNIYQRNGIDMNAVYMLSNDQYVFINDAGEGVRIFDRFGNYYKIAVINPVKAFEVEGDELIYQEENKLWRYNFMTFKKEEIKLPLTKAGSTFSYRLKRLFILNEKGLTLWALNAN</sequence>
<dbReference type="InterPro" id="IPR011042">
    <property type="entry name" value="6-blade_b-propeller_TolB-like"/>
</dbReference>
<protein>
    <submittedName>
        <fullName evidence="1">Uncharacterized protein</fullName>
    </submittedName>
</protein>
<dbReference type="AlphaFoldDB" id="A0A5C0VLC7"/>
<evidence type="ECO:0000313" key="2">
    <source>
        <dbReference type="Proteomes" id="UP000323653"/>
    </source>
</evidence>
<reference evidence="1 2" key="1">
    <citation type="submission" date="2019-08" db="EMBL/GenBank/DDBJ databases">
        <title>Pedobacter sp. nov., isolated from Han river, South Korea.</title>
        <authorList>
            <person name="Lee D.-H."/>
            <person name="Kim Y.-S."/>
            <person name="Hwang E.-M."/>
            <person name="Le Tran T.C."/>
            <person name="Cha C.-J."/>
        </authorList>
    </citation>
    <scope>NUCLEOTIDE SEQUENCE [LARGE SCALE GENOMIC DNA]</scope>
    <source>
        <strain evidence="1 2">CJ43</strain>
    </source>
</reference>
<dbReference type="EMBL" id="CP043329">
    <property type="protein sequence ID" value="QEK52471.1"/>
    <property type="molecule type" value="Genomic_DNA"/>
</dbReference>